<gene>
    <name evidence="1" type="ORF">NDU88_007853</name>
</gene>
<dbReference type="AlphaFoldDB" id="A0AAV7P202"/>
<keyword evidence="2" id="KW-1185">Reference proteome</keyword>
<evidence type="ECO:0000313" key="1">
    <source>
        <dbReference type="EMBL" id="KAJ1119668.1"/>
    </source>
</evidence>
<reference evidence="1" key="1">
    <citation type="journal article" date="2022" name="bioRxiv">
        <title>Sequencing and chromosome-scale assembly of the giantPleurodeles waltlgenome.</title>
        <authorList>
            <person name="Brown T."/>
            <person name="Elewa A."/>
            <person name="Iarovenko S."/>
            <person name="Subramanian E."/>
            <person name="Araus A.J."/>
            <person name="Petzold A."/>
            <person name="Susuki M."/>
            <person name="Suzuki K.-i.T."/>
            <person name="Hayashi T."/>
            <person name="Toyoda A."/>
            <person name="Oliveira C."/>
            <person name="Osipova E."/>
            <person name="Leigh N.D."/>
            <person name="Simon A."/>
            <person name="Yun M.H."/>
        </authorList>
    </citation>
    <scope>NUCLEOTIDE SEQUENCE</scope>
    <source>
        <strain evidence="1">20211129_DDA</strain>
        <tissue evidence="1">Liver</tissue>
    </source>
</reference>
<sequence length="74" mass="8623">MLLLEQYVTGVKKLSQNELQLRKERTAYVQPEVRGVLFRVSDLQLTWHSNEANDLHDDYGVELIYQPPQLVAQP</sequence>
<dbReference type="Proteomes" id="UP001066276">
    <property type="component" value="Chromosome 8"/>
</dbReference>
<evidence type="ECO:0000313" key="2">
    <source>
        <dbReference type="Proteomes" id="UP001066276"/>
    </source>
</evidence>
<protein>
    <submittedName>
        <fullName evidence="1">Uncharacterized protein</fullName>
    </submittedName>
</protein>
<organism evidence="1 2">
    <name type="scientific">Pleurodeles waltl</name>
    <name type="common">Iberian ribbed newt</name>
    <dbReference type="NCBI Taxonomy" id="8319"/>
    <lineage>
        <taxon>Eukaryota</taxon>
        <taxon>Metazoa</taxon>
        <taxon>Chordata</taxon>
        <taxon>Craniata</taxon>
        <taxon>Vertebrata</taxon>
        <taxon>Euteleostomi</taxon>
        <taxon>Amphibia</taxon>
        <taxon>Batrachia</taxon>
        <taxon>Caudata</taxon>
        <taxon>Salamandroidea</taxon>
        <taxon>Salamandridae</taxon>
        <taxon>Pleurodelinae</taxon>
        <taxon>Pleurodeles</taxon>
    </lineage>
</organism>
<proteinExistence type="predicted"/>
<comment type="caution">
    <text evidence="1">The sequence shown here is derived from an EMBL/GenBank/DDBJ whole genome shotgun (WGS) entry which is preliminary data.</text>
</comment>
<accession>A0AAV7P202</accession>
<dbReference type="EMBL" id="JANPWB010000012">
    <property type="protein sequence ID" value="KAJ1119668.1"/>
    <property type="molecule type" value="Genomic_DNA"/>
</dbReference>
<name>A0AAV7P202_PLEWA</name>